<evidence type="ECO:0000313" key="2">
    <source>
        <dbReference type="Proteomes" id="UP000499080"/>
    </source>
</evidence>
<evidence type="ECO:0000313" key="1">
    <source>
        <dbReference type="EMBL" id="GBO24070.1"/>
    </source>
</evidence>
<dbReference type="Proteomes" id="UP000499080">
    <property type="component" value="Unassembled WGS sequence"/>
</dbReference>
<dbReference type="AlphaFoldDB" id="A0A4Y2VK91"/>
<comment type="caution">
    <text evidence="1">The sequence shown here is derived from an EMBL/GenBank/DDBJ whole genome shotgun (WGS) entry which is preliminary data.</text>
</comment>
<accession>A0A4Y2VK91</accession>
<proteinExistence type="predicted"/>
<keyword evidence="2" id="KW-1185">Reference proteome</keyword>
<reference evidence="1 2" key="1">
    <citation type="journal article" date="2019" name="Sci. Rep.">
        <title>Orb-weaving spider Araneus ventricosus genome elucidates the spidroin gene catalogue.</title>
        <authorList>
            <person name="Kono N."/>
            <person name="Nakamura H."/>
            <person name="Ohtoshi R."/>
            <person name="Moran D.A.P."/>
            <person name="Shinohara A."/>
            <person name="Yoshida Y."/>
            <person name="Fujiwara M."/>
            <person name="Mori M."/>
            <person name="Tomita M."/>
            <person name="Arakawa K."/>
        </authorList>
    </citation>
    <scope>NUCLEOTIDE SEQUENCE [LARGE SCALE GENOMIC DNA]</scope>
</reference>
<organism evidence="1 2">
    <name type="scientific">Araneus ventricosus</name>
    <name type="common">Orbweaver spider</name>
    <name type="synonym">Epeira ventricosa</name>
    <dbReference type="NCBI Taxonomy" id="182803"/>
    <lineage>
        <taxon>Eukaryota</taxon>
        <taxon>Metazoa</taxon>
        <taxon>Ecdysozoa</taxon>
        <taxon>Arthropoda</taxon>
        <taxon>Chelicerata</taxon>
        <taxon>Arachnida</taxon>
        <taxon>Araneae</taxon>
        <taxon>Araneomorphae</taxon>
        <taxon>Entelegynae</taxon>
        <taxon>Araneoidea</taxon>
        <taxon>Araneidae</taxon>
        <taxon>Araneus</taxon>
    </lineage>
</organism>
<sequence length="121" mass="13904">MCLFRSACETKHFCDHSRQSCKYGLQASFCHLLHCLRRCTSSALENRCPLAISSSDEKVTSHHNLTFQFFYSQLIRRDQVNKLAVKELECEISISKFRRELRVVADHDGAPKTCLPLNGKL</sequence>
<protein>
    <submittedName>
        <fullName evidence="1">Uncharacterized protein</fullName>
    </submittedName>
</protein>
<dbReference type="EMBL" id="BGPR01047067">
    <property type="protein sequence ID" value="GBO24070.1"/>
    <property type="molecule type" value="Genomic_DNA"/>
</dbReference>
<name>A0A4Y2VK91_ARAVE</name>
<gene>
    <name evidence="1" type="ORF">AVEN_117671_1</name>
</gene>